<keyword evidence="4" id="KW-1185">Reference proteome</keyword>
<keyword evidence="2" id="KW-1133">Transmembrane helix</keyword>
<dbReference type="SUPFAM" id="SSF48264">
    <property type="entry name" value="Cytochrome P450"/>
    <property type="match status" value="1"/>
</dbReference>
<evidence type="ECO:0000256" key="1">
    <source>
        <dbReference type="PIRSR" id="PIRSR602401-1"/>
    </source>
</evidence>
<dbReference type="GO" id="GO:0020037">
    <property type="term" value="F:heme binding"/>
    <property type="evidence" value="ECO:0007669"/>
    <property type="project" value="InterPro"/>
</dbReference>
<feature type="transmembrane region" description="Helical" evidence="2">
    <location>
        <begin position="6"/>
        <end position="29"/>
    </location>
</feature>
<dbReference type="PRINTS" id="PR00385">
    <property type="entry name" value="P450"/>
</dbReference>
<name>A0A2B7XHA5_9EURO</name>
<keyword evidence="2" id="KW-0812">Transmembrane</keyword>
<dbReference type="GO" id="GO:0016705">
    <property type="term" value="F:oxidoreductase activity, acting on paired donors, with incorporation or reduction of molecular oxygen"/>
    <property type="evidence" value="ECO:0007669"/>
    <property type="project" value="InterPro"/>
</dbReference>
<feature type="binding site" description="axial binding residue" evidence="1">
    <location>
        <position position="481"/>
    </location>
    <ligand>
        <name>heme</name>
        <dbReference type="ChEBI" id="CHEBI:30413"/>
    </ligand>
    <ligandPart>
        <name>Fe</name>
        <dbReference type="ChEBI" id="CHEBI:18248"/>
    </ligandPart>
</feature>
<keyword evidence="2" id="KW-0472">Membrane</keyword>
<dbReference type="PANTHER" id="PTHR24305:SF222">
    <property type="entry name" value="CYTOCHROME P450 MONOOXYGENASE STCS"/>
    <property type="match status" value="1"/>
</dbReference>
<proteinExistence type="predicted"/>
<evidence type="ECO:0008006" key="5">
    <source>
        <dbReference type="Google" id="ProtNLM"/>
    </source>
</evidence>
<dbReference type="Gene3D" id="1.10.630.10">
    <property type="entry name" value="Cytochrome P450"/>
    <property type="match status" value="1"/>
</dbReference>
<sequence length="556" mass="61472">MGVLVLFPTASPLLIICSASVPLLVFALYSRLKYYRFHQFAHIPQPPPDLLFGHLKVINDALVKEPGRHHVFFDLRPVEYPLMVIGSHEIAEQISRASTTFKYSAPKSPTTQLLLPVVGKTSLILTNDEPWKHSRKKFNAAFAPSNLVTFMPGILDKTMEFLAVLDGYVESGEEFCLAEPCVQVTFDIIGLAALNIDFKSMQAQDKGSVIVRTFRSLLGTFPPTFNRDHWFINPKGHYRRIALSKTLSASLTSIVKEKFEIAHNNIGPDGKPIDRSVMALGLKHVDTLTPEVLEECVDAVKSFLFAGHDTTAVMLQWAIYELSRTPRALAAMRKELDEVFGPDADPKSIAQQLLKDSTKLQKLQYTSAVIKESLRLYPPASSVRMVAPGSDFRLNTENGPLDVGGIVLYVCHYAVHRDPAVYGETAEVWIPERWLGQTSTASEDYAPSSVGKDESSSTAGVAGHKIPATAWRAFERGPRNCLGQELVNLEARAILAMAARRYEFTKVGIGSPVLKDGKPVLNQHGQFETSKPLFGTYNITAKPVDGTLMTIKYASK</sequence>
<dbReference type="EMBL" id="PDNC01000011">
    <property type="protein sequence ID" value="PGH08037.1"/>
    <property type="molecule type" value="Genomic_DNA"/>
</dbReference>
<dbReference type="OrthoDB" id="10029320at2759"/>
<organism evidence="3 4">
    <name type="scientific">Blastomyces parvus</name>
    <dbReference type="NCBI Taxonomy" id="2060905"/>
    <lineage>
        <taxon>Eukaryota</taxon>
        <taxon>Fungi</taxon>
        <taxon>Dikarya</taxon>
        <taxon>Ascomycota</taxon>
        <taxon>Pezizomycotina</taxon>
        <taxon>Eurotiomycetes</taxon>
        <taxon>Eurotiomycetidae</taxon>
        <taxon>Onygenales</taxon>
        <taxon>Ajellomycetaceae</taxon>
        <taxon>Blastomyces</taxon>
    </lineage>
</organism>
<dbReference type="AlphaFoldDB" id="A0A2B7XHA5"/>
<evidence type="ECO:0000313" key="4">
    <source>
        <dbReference type="Proteomes" id="UP000224080"/>
    </source>
</evidence>
<dbReference type="CDD" id="cd11051">
    <property type="entry name" value="CYP59-like"/>
    <property type="match status" value="1"/>
</dbReference>
<dbReference type="STRING" id="2060905.A0A2B7XHA5"/>
<comment type="cofactor">
    <cofactor evidence="1">
        <name>heme</name>
        <dbReference type="ChEBI" id="CHEBI:30413"/>
    </cofactor>
</comment>
<comment type="caution">
    <text evidence="3">The sequence shown here is derived from an EMBL/GenBank/DDBJ whole genome shotgun (WGS) entry which is preliminary data.</text>
</comment>
<dbReference type="GO" id="GO:0004497">
    <property type="term" value="F:monooxygenase activity"/>
    <property type="evidence" value="ECO:0007669"/>
    <property type="project" value="InterPro"/>
</dbReference>
<dbReference type="InterPro" id="IPR036396">
    <property type="entry name" value="Cyt_P450_sf"/>
</dbReference>
<dbReference type="InterPro" id="IPR002401">
    <property type="entry name" value="Cyt_P450_E_grp-I"/>
</dbReference>
<evidence type="ECO:0000256" key="2">
    <source>
        <dbReference type="SAM" id="Phobius"/>
    </source>
</evidence>
<dbReference type="InterPro" id="IPR050121">
    <property type="entry name" value="Cytochrome_P450_monoxygenase"/>
</dbReference>
<dbReference type="PRINTS" id="PR00463">
    <property type="entry name" value="EP450I"/>
</dbReference>
<reference evidence="3 4" key="1">
    <citation type="submission" date="2017-10" db="EMBL/GenBank/DDBJ databases">
        <title>Comparative genomics in systemic dimorphic fungi from Ajellomycetaceae.</title>
        <authorList>
            <person name="Munoz J.F."/>
            <person name="Mcewen J.G."/>
            <person name="Clay O.K."/>
            <person name="Cuomo C.A."/>
        </authorList>
    </citation>
    <scope>NUCLEOTIDE SEQUENCE [LARGE SCALE GENOMIC DNA]</scope>
    <source>
        <strain evidence="3 4">UAMH130</strain>
    </source>
</reference>
<keyword evidence="1" id="KW-0479">Metal-binding</keyword>
<dbReference type="Pfam" id="PF00067">
    <property type="entry name" value="p450"/>
    <property type="match status" value="1"/>
</dbReference>
<dbReference type="GO" id="GO:0005506">
    <property type="term" value="F:iron ion binding"/>
    <property type="evidence" value="ECO:0007669"/>
    <property type="project" value="InterPro"/>
</dbReference>
<protein>
    <recommendedName>
        <fullName evidence="5">Cytochrome P450</fullName>
    </recommendedName>
</protein>
<keyword evidence="1" id="KW-0408">Iron</keyword>
<dbReference type="InterPro" id="IPR001128">
    <property type="entry name" value="Cyt_P450"/>
</dbReference>
<accession>A0A2B7XHA5</accession>
<evidence type="ECO:0000313" key="3">
    <source>
        <dbReference type="EMBL" id="PGH08037.1"/>
    </source>
</evidence>
<keyword evidence="1" id="KW-0349">Heme</keyword>
<gene>
    <name evidence="3" type="ORF">GX51_01478</name>
</gene>
<dbReference type="Proteomes" id="UP000224080">
    <property type="component" value="Unassembled WGS sequence"/>
</dbReference>
<dbReference type="PANTHER" id="PTHR24305">
    <property type="entry name" value="CYTOCHROME P450"/>
    <property type="match status" value="1"/>
</dbReference>